<proteinExistence type="inferred from homology"/>
<dbReference type="InterPro" id="IPR023296">
    <property type="entry name" value="Glyco_hydro_beta-prop_sf"/>
</dbReference>
<dbReference type="EC" id="3.2.1.26" evidence="2"/>
<evidence type="ECO:0000256" key="1">
    <source>
        <dbReference type="ARBA" id="ARBA00009902"/>
    </source>
</evidence>
<dbReference type="SUPFAM" id="SSF75005">
    <property type="entry name" value="Arabinanase/levansucrase/invertase"/>
    <property type="match status" value="1"/>
</dbReference>
<feature type="signal peptide" evidence="6">
    <location>
        <begin position="1"/>
        <end position="23"/>
    </location>
</feature>
<dbReference type="SMART" id="SM00640">
    <property type="entry name" value="Glyco_32"/>
    <property type="match status" value="1"/>
</dbReference>
<feature type="compositionally biased region" description="Acidic residues" evidence="5">
    <location>
        <begin position="60"/>
        <end position="74"/>
    </location>
</feature>
<sequence>MRAILFCAVVCLVLATILETANSKPDAKKAKKGAAASSSKTKTATKAGPPTTSSKKAAADAEDTSGSDFDMDLDEEEDYGNEKADYIEFEADTQSDGTHTTRLICVPIEIRRSSILHIWLKTRSASQEVPARIRIRHPSMDNVTLAKTDHHAEFEFHELSLQLEGQAKLEWTSADTHVSYIYVYEPENVLTRGIRPAFIANAARFPDVREGYHFRPPLGWMNDPNGFSKFGDHFHLFYQHYPHALHWNTMHWGHAVSRDLVNWVHQPIFLRPDPRVGLEHAGAGGIYSGSAVVVVATADSDEQRRPPTMVVFYTDSLTGRVPSQFQRMVTTTCGIVPERPALTVIGEVPPGLGLTEDFRDPNVFMGPDGRWKMVLSSKDERGGVVLLYETTDKQAMANWRFVDVLHRDSRLNTRVVECAALLPLTRRHNGGVGGTLWVLLYGQLDSLDPRTGRRNMSPALVGTFDGIHFRALFEQELDFGTGSYAFQGFYDESLDKTLMIGWLANMRDYDCETKADFPTSMTVPRQILISSDGTALLTPPIDLSQLRAQRLDDGRLLQTGQTVLLPSGTAEIRLVVRQELLQLHAANVQLEADHPKTDSSPGVIISPEGLEIVAGTLRSPPERLIALGARPTELHIFLDTGSIEVFADGGRWVGTHRLGGFDRFTAIRLRGELSAVVHSEVWALNCAEFRGRLVQ</sequence>
<organism evidence="8 9">
    <name type="scientific">Globodera rostochiensis</name>
    <name type="common">Golden nematode worm</name>
    <name type="synonym">Heterodera rostochiensis</name>
    <dbReference type="NCBI Taxonomy" id="31243"/>
    <lineage>
        <taxon>Eukaryota</taxon>
        <taxon>Metazoa</taxon>
        <taxon>Ecdysozoa</taxon>
        <taxon>Nematoda</taxon>
        <taxon>Chromadorea</taxon>
        <taxon>Rhabditida</taxon>
        <taxon>Tylenchina</taxon>
        <taxon>Tylenchomorpha</taxon>
        <taxon>Tylenchoidea</taxon>
        <taxon>Heteroderidae</taxon>
        <taxon>Heteroderinae</taxon>
        <taxon>Globodera</taxon>
    </lineage>
</organism>
<feature type="chain" id="PRO_5037181414" description="beta-fructofuranosidase" evidence="6">
    <location>
        <begin position="24"/>
        <end position="695"/>
    </location>
</feature>
<dbReference type="InterPro" id="IPR013320">
    <property type="entry name" value="ConA-like_dom_sf"/>
</dbReference>
<keyword evidence="3" id="KW-0378">Hydrolase</keyword>
<dbReference type="InterPro" id="IPR051214">
    <property type="entry name" value="GH32_Enzymes"/>
</dbReference>
<comment type="similarity">
    <text evidence="1">Belongs to the glycosyl hydrolase 32 family.</text>
</comment>
<dbReference type="GO" id="GO:0004564">
    <property type="term" value="F:beta-fructofuranosidase activity"/>
    <property type="evidence" value="ECO:0007669"/>
    <property type="project" value="UniProtKB-EC"/>
</dbReference>
<dbReference type="SUPFAM" id="SSF49899">
    <property type="entry name" value="Concanavalin A-like lectins/glucanases"/>
    <property type="match status" value="1"/>
</dbReference>
<feature type="domain" description="Glycosyl hydrolase family 32 N-terminal" evidence="7">
    <location>
        <begin position="213"/>
        <end position="539"/>
    </location>
</feature>
<keyword evidence="4" id="KW-0326">Glycosidase</keyword>
<evidence type="ECO:0000256" key="2">
    <source>
        <dbReference type="ARBA" id="ARBA00012758"/>
    </source>
</evidence>
<dbReference type="Proteomes" id="UP000887572">
    <property type="component" value="Unplaced"/>
</dbReference>
<dbReference type="WBParaSite" id="Gr19_v10_g3924.t1">
    <property type="protein sequence ID" value="Gr19_v10_g3924.t1"/>
    <property type="gene ID" value="Gr19_v10_g3924"/>
</dbReference>
<dbReference type="InterPro" id="IPR018053">
    <property type="entry name" value="Glyco_hydro_32_AS"/>
</dbReference>
<reference evidence="9" key="1">
    <citation type="submission" date="2022-11" db="UniProtKB">
        <authorList>
            <consortium name="WormBaseParasite"/>
        </authorList>
    </citation>
    <scope>IDENTIFICATION</scope>
</reference>
<dbReference type="PROSITE" id="PS00609">
    <property type="entry name" value="GLYCOSYL_HYDROL_F32"/>
    <property type="match status" value="1"/>
</dbReference>
<accession>A0A914HSY7</accession>
<keyword evidence="8" id="KW-1185">Reference proteome</keyword>
<evidence type="ECO:0000256" key="3">
    <source>
        <dbReference type="ARBA" id="ARBA00022801"/>
    </source>
</evidence>
<evidence type="ECO:0000256" key="5">
    <source>
        <dbReference type="SAM" id="MobiDB-lite"/>
    </source>
</evidence>
<protein>
    <recommendedName>
        <fullName evidence="2">beta-fructofuranosidase</fullName>
        <ecNumber evidence="2">3.2.1.26</ecNumber>
    </recommendedName>
</protein>
<dbReference type="InterPro" id="IPR013148">
    <property type="entry name" value="Glyco_hydro_32_N"/>
</dbReference>
<name>A0A914HSY7_GLORO</name>
<dbReference type="PANTHER" id="PTHR43101">
    <property type="entry name" value="BETA-FRUCTOSIDASE"/>
    <property type="match status" value="1"/>
</dbReference>
<feature type="region of interest" description="Disordered" evidence="5">
    <location>
        <begin position="26"/>
        <end position="74"/>
    </location>
</feature>
<keyword evidence="6" id="KW-0732">Signal</keyword>
<dbReference type="AlphaFoldDB" id="A0A914HSY7"/>
<dbReference type="Pfam" id="PF00251">
    <property type="entry name" value="Glyco_hydro_32N"/>
    <property type="match status" value="1"/>
</dbReference>
<dbReference type="Gene3D" id="2.115.10.20">
    <property type="entry name" value="Glycosyl hydrolase domain, family 43"/>
    <property type="match status" value="1"/>
</dbReference>
<dbReference type="InterPro" id="IPR001362">
    <property type="entry name" value="Glyco_hydro_32"/>
</dbReference>
<feature type="compositionally biased region" description="Low complexity" evidence="5">
    <location>
        <begin position="33"/>
        <end position="54"/>
    </location>
</feature>
<dbReference type="GO" id="GO:0005975">
    <property type="term" value="P:carbohydrate metabolic process"/>
    <property type="evidence" value="ECO:0007669"/>
    <property type="project" value="InterPro"/>
</dbReference>
<evidence type="ECO:0000256" key="4">
    <source>
        <dbReference type="ARBA" id="ARBA00023295"/>
    </source>
</evidence>
<evidence type="ECO:0000313" key="9">
    <source>
        <dbReference type="WBParaSite" id="Gr19_v10_g3924.t1"/>
    </source>
</evidence>
<dbReference type="PANTHER" id="PTHR43101:SF1">
    <property type="entry name" value="BETA-FRUCTOSIDASE"/>
    <property type="match status" value="1"/>
</dbReference>
<dbReference type="Gene3D" id="2.60.120.560">
    <property type="entry name" value="Exo-inulinase, domain 1"/>
    <property type="match status" value="1"/>
</dbReference>
<evidence type="ECO:0000259" key="7">
    <source>
        <dbReference type="Pfam" id="PF00251"/>
    </source>
</evidence>
<evidence type="ECO:0000313" key="8">
    <source>
        <dbReference type="Proteomes" id="UP000887572"/>
    </source>
</evidence>
<evidence type="ECO:0000256" key="6">
    <source>
        <dbReference type="SAM" id="SignalP"/>
    </source>
</evidence>